<dbReference type="Gene3D" id="3.40.430.10">
    <property type="entry name" value="Dihydrofolate Reductase, subunit A"/>
    <property type="match status" value="1"/>
</dbReference>
<comment type="similarity">
    <text evidence="2 7">Belongs to the dihydrofolate reductase family.</text>
</comment>
<dbReference type="InterPro" id="IPR001796">
    <property type="entry name" value="DHFR_dom"/>
</dbReference>
<dbReference type="GO" id="GO:0046452">
    <property type="term" value="P:dihydrofolate metabolic process"/>
    <property type="evidence" value="ECO:0007669"/>
    <property type="project" value="TreeGrafter"/>
</dbReference>
<dbReference type="Pfam" id="PF00186">
    <property type="entry name" value="DHFR_1"/>
    <property type="match status" value="1"/>
</dbReference>
<proteinExistence type="inferred from homology"/>
<accession>A0A099I9P8</accession>
<gene>
    <name evidence="9" type="ORF">CIAN88_07575</name>
</gene>
<dbReference type="GO" id="GO:0050661">
    <property type="term" value="F:NADP binding"/>
    <property type="evidence" value="ECO:0007669"/>
    <property type="project" value="InterPro"/>
</dbReference>
<dbReference type="GO" id="GO:0046655">
    <property type="term" value="P:folic acid metabolic process"/>
    <property type="evidence" value="ECO:0007669"/>
    <property type="project" value="TreeGrafter"/>
</dbReference>
<evidence type="ECO:0000256" key="2">
    <source>
        <dbReference type="ARBA" id="ARBA00009539"/>
    </source>
</evidence>
<dbReference type="RefSeq" id="WP_044904826.1">
    <property type="nucleotide sequence ID" value="NZ_JQIF01000035.1"/>
</dbReference>
<dbReference type="CDD" id="cd00209">
    <property type="entry name" value="DHFR"/>
    <property type="match status" value="1"/>
</dbReference>
<evidence type="ECO:0000256" key="5">
    <source>
        <dbReference type="ARBA" id="ARBA00022857"/>
    </source>
</evidence>
<comment type="caution">
    <text evidence="9">The sequence shown here is derived from an EMBL/GenBank/DDBJ whole genome shotgun (WGS) entry which is preliminary data.</text>
</comment>
<dbReference type="InterPro" id="IPR012259">
    <property type="entry name" value="DHFR"/>
</dbReference>
<feature type="domain" description="DHFR" evidence="8">
    <location>
        <begin position="1"/>
        <end position="153"/>
    </location>
</feature>
<comment type="pathway">
    <text evidence="1">Cofactor biosynthesis; tetrahydrofolate biosynthesis; 5,6,7,8-tetrahydrofolate from 7,8-dihydrofolate: step 1/1.</text>
</comment>
<evidence type="ECO:0000256" key="3">
    <source>
        <dbReference type="ARBA" id="ARBA00012856"/>
    </source>
</evidence>
<dbReference type="GO" id="GO:0006730">
    <property type="term" value="P:one-carbon metabolic process"/>
    <property type="evidence" value="ECO:0007669"/>
    <property type="project" value="UniProtKB-KW"/>
</dbReference>
<evidence type="ECO:0000313" key="10">
    <source>
        <dbReference type="Proteomes" id="UP000030008"/>
    </source>
</evidence>
<keyword evidence="6" id="KW-0560">Oxidoreductase</keyword>
<dbReference type="PROSITE" id="PS00075">
    <property type="entry name" value="DHFR_1"/>
    <property type="match status" value="1"/>
</dbReference>
<dbReference type="GO" id="GO:0046654">
    <property type="term" value="P:tetrahydrofolate biosynthetic process"/>
    <property type="evidence" value="ECO:0007669"/>
    <property type="project" value="UniProtKB-UniPathway"/>
</dbReference>
<evidence type="ECO:0000256" key="4">
    <source>
        <dbReference type="ARBA" id="ARBA00022563"/>
    </source>
</evidence>
<dbReference type="InterPro" id="IPR017925">
    <property type="entry name" value="DHFR_CS"/>
</dbReference>
<dbReference type="Proteomes" id="UP000030008">
    <property type="component" value="Unassembled WGS sequence"/>
</dbReference>
<protein>
    <recommendedName>
        <fullName evidence="3">dihydrofolate reductase</fullName>
        <ecNumber evidence="3">1.5.1.3</ecNumber>
    </recommendedName>
</protein>
<dbReference type="PANTHER" id="PTHR48069:SF3">
    <property type="entry name" value="DIHYDROFOLATE REDUCTASE"/>
    <property type="match status" value="1"/>
</dbReference>
<organism evidence="9 10">
    <name type="scientific">Clostridium innocuum</name>
    <dbReference type="NCBI Taxonomy" id="1522"/>
    <lineage>
        <taxon>Bacteria</taxon>
        <taxon>Bacillati</taxon>
        <taxon>Bacillota</taxon>
        <taxon>Clostridia</taxon>
        <taxon>Eubacteriales</taxon>
        <taxon>Clostridiaceae</taxon>
        <taxon>Clostridium</taxon>
    </lineage>
</organism>
<evidence type="ECO:0000259" key="8">
    <source>
        <dbReference type="PROSITE" id="PS51330"/>
    </source>
</evidence>
<dbReference type="SUPFAM" id="SSF53597">
    <property type="entry name" value="Dihydrofolate reductase-like"/>
    <property type="match status" value="1"/>
</dbReference>
<dbReference type="PROSITE" id="PS51330">
    <property type="entry name" value="DHFR_2"/>
    <property type="match status" value="1"/>
</dbReference>
<dbReference type="PRINTS" id="PR00070">
    <property type="entry name" value="DHFR"/>
</dbReference>
<name>A0A099I9P8_CLOIN</name>
<evidence type="ECO:0000256" key="1">
    <source>
        <dbReference type="ARBA" id="ARBA00004903"/>
    </source>
</evidence>
<dbReference type="EMBL" id="JQIF01000035">
    <property type="protein sequence ID" value="KGJ53638.1"/>
    <property type="molecule type" value="Genomic_DNA"/>
</dbReference>
<evidence type="ECO:0000313" key="9">
    <source>
        <dbReference type="EMBL" id="KGJ53638.1"/>
    </source>
</evidence>
<dbReference type="GO" id="GO:0004146">
    <property type="term" value="F:dihydrofolate reductase activity"/>
    <property type="evidence" value="ECO:0007669"/>
    <property type="project" value="UniProtKB-EC"/>
</dbReference>
<dbReference type="PANTHER" id="PTHR48069">
    <property type="entry name" value="DIHYDROFOLATE REDUCTASE"/>
    <property type="match status" value="1"/>
</dbReference>
<dbReference type="EC" id="1.5.1.3" evidence="3"/>
<evidence type="ECO:0000256" key="6">
    <source>
        <dbReference type="ARBA" id="ARBA00023002"/>
    </source>
</evidence>
<keyword evidence="4" id="KW-0554">One-carbon metabolism</keyword>
<dbReference type="InterPro" id="IPR024072">
    <property type="entry name" value="DHFR-like_dom_sf"/>
</dbReference>
<dbReference type="GO" id="GO:0005829">
    <property type="term" value="C:cytosol"/>
    <property type="evidence" value="ECO:0007669"/>
    <property type="project" value="TreeGrafter"/>
</dbReference>
<dbReference type="UniPathway" id="UPA00077">
    <property type="reaction ID" value="UER00158"/>
</dbReference>
<evidence type="ECO:0000256" key="7">
    <source>
        <dbReference type="RuleBase" id="RU004474"/>
    </source>
</evidence>
<reference evidence="9 10" key="1">
    <citation type="submission" date="2014-08" db="EMBL/GenBank/DDBJ databases">
        <title>Clostridium innocuum, an unnegligible vancomycin-resistant pathogen causing extra-intestinal infections.</title>
        <authorList>
            <person name="Feng Y."/>
            <person name="Chiu C.-H."/>
        </authorList>
    </citation>
    <scope>NUCLEOTIDE SEQUENCE [LARGE SCALE GENOMIC DNA]</scope>
    <source>
        <strain evidence="9 10">AN88</strain>
    </source>
</reference>
<keyword evidence="5" id="KW-0521">NADP</keyword>
<dbReference type="AlphaFoldDB" id="A0A099I9P8"/>
<sequence length="153" mass="17638">MISIVVAMDANQLIGANHKMPWHCPADLAHFRQLTLHHHLLMGRVTYEHLPKRLDHRILHVAGHKPLSDSDVLPCSDVEALCREWKKKEEVLYVCGGAQIYAAAIAYADELWITRIEQSYTGDTWFPAFCIGDFRLLSNEQKEGCSIMHYRRR</sequence>